<dbReference type="GO" id="GO:0016020">
    <property type="term" value="C:membrane"/>
    <property type="evidence" value="ECO:0007669"/>
    <property type="project" value="UniProtKB-SubCell"/>
</dbReference>
<dbReference type="KEGG" id="pcy:PCYB_093710"/>
<evidence type="ECO:0000256" key="4">
    <source>
        <dbReference type="ARBA" id="ARBA00022989"/>
    </source>
</evidence>
<accession>K6UDH0</accession>
<comment type="similarity">
    <text evidence="2">Belongs to the CLPTM1 family.</text>
</comment>
<evidence type="ECO:0000313" key="8">
    <source>
        <dbReference type="Proteomes" id="UP000006319"/>
    </source>
</evidence>
<dbReference type="PANTHER" id="PTHR21347">
    <property type="entry name" value="CLEFT LIP AND PALATE ASSOCIATED TRANSMEMBRANE PROTEIN-RELATED"/>
    <property type="match status" value="1"/>
</dbReference>
<keyword evidence="3" id="KW-0812">Transmembrane</keyword>
<dbReference type="AlphaFoldDB" id="K6UDH0"/>
<feature type="compositionally biased region" description="Acidic residues" evidence="6">
    <location>
        <begin position="255"/>
        <end position="273"/>
    </location>
</feature>
<comment type="subcellular location">
    <subcellularLocation>
        <location evidence="1">Membrane</location>
        <topology evidence="1">Multi-pass membrane protein</topology>
    </subcellularLocation>
</comment>
<evidence type="ECO:0000256" key="3">
    <source>
        <dbReference type="ARBA" id="ARBA00022692"/>
    </source>
</evidence>
<dbReference type="PANTHER" id="PTHR21347:SF0">
    <property type="entry name" value="LIPID SCRAMBLASE CLPTM1L"/>
    <property type="match status" value="1"/>
</dbReference>
<evidence type="ECO:0000256" key="6">
    <source>
        <dbReference type="SAM" id="MobiDB-lite"/>
    </source>
</evidence>
<evidence type="ECO:0000256" key="2">
    <source>
        <dbReference type="ARBA" id="ARBA00009310"/>
    </source>
</evidence>
<feature type="region of interest" description="Disordered" evidence="6">
    <location>
        <begin position="191"/>
        <end position="297"/>
    </location>
</feature>
<feature type="compositionally biased region" description="Basic and acidic residues" evidence="6">
    <location>
        <begin position="283"/>
        <end position="294"/>
    </location>
</feature>
<keyword evidence="4" id="KW-1133">Transmembrane helix</keyword>
<keyword evidence="5" id="KW-0472">Membrane</keyword>
<evidence type="ECO:0000256" key="5">
    <source>
        <dbReference type="ARBA" id="ARBA00023136"/>
    </source>
</evidence>
<dbReference type="eggNOG" id="KOG2489">
    <property type="taxonomic scope" value="Eukaryota"/>
</dbReference>
<proteinExistence type="inferred from homology"/>
<feature type="compositionally biased region" description="Basic and acidic residues" evidence="6">
    <location>
        <begin position="231"/>
        <end position="240"/>
    </location>
</feature>
<reference evidence="7 8" key="1">
    <citation type="journal article" date="2012" name="Nat. Genet.">
        <title>Plasmodium cynomolgi genome sequences provide insight into Plasmodium vivax and the monkey malaria clade.</title>
        <authorList>
            <person name="Tachibana S."/>
            <person name="Sullivan S.A."/>
            <person name="Kawai S."/>
            <person name="Nakamura S."/>
            <person name="Kim H.R."/>
            <person name="Goto N."/>
            <person name="Arisue N."/>
            <person name="Palacpac N.M.Q."/>
            <person name="Honma H."/>
            <person name="Yagi M."/>
            <person name="Tougan T."/>
            <person name="Katakai Y."/>
            <person name="Kaneko O."/>
            <person name="Mita T."/>
            <person name="Kita K."/>
            <person name="Yasutomi Y."/>
            <person name="Sutton P.L."/>
            <person name="Shakhbatyan R."/>
            <person name="Horii T."/>
            <person name="Yasunaga T."/>
            <person name="Barnwell J.W."/>
            <person name="Escalante A.A."/>
            <person name="Carlton J.M."/>
            <person name="Tanabe K."/>
        </authorList>
    </citation>
    <scope>NUCLEOTIDE SEQUENCE [LARGE SCALE GENOMIC DNA]</scope>
    <source>
        <strain evidence="7 8">B</strain>
    </source>
</reference>
<evidence type="ECO:0000256" key="1">
    <source>
        <dbReference type="ARBA" id="ARBA00004141"/>
    </source>
</evidence>
<dbReference type="VEuPathDB" id="PlasmoDB:PCYB_093710"/>
<dbReference type="InterPro" id="IPR008429">
    <property type="entry name" value="CLPTM1"/>
</dbReference>
<protein>
    <submittedName>
        <fullName evidence="7">Uncharacterized protein</fullName>
    </submittedName>
</protein>
<dbReference type="Pfam" id="PF05602">
    <property type="entry name" value="CLPTM1"/>
    <property type="match status" value="1"/>
</dbReference>
<dbReference type="PhylomeDB" id="K6UDH0"/>
<gene>
    <name evidence="7" type="ORF">PCYB_093710</name>
</gene>
<dbReference type="OMA" id="DQYNEEN"/>
<sequence>MIKFAVGIICYYVVYCSYYVYQNVRTPVYEHVRDGKQNEKDQEGQHMSEKYIHRAFTNFFKQNDKVDYHLYMSCEENIDLNKYINEKEKYLKKNKNFINVYNINNVSYDWSYTHLPGGGTKWWNFLTPSKYPSVNLTIPRKLIKKKKEIYLHIFTYVNGELYRHGFVTRALTRGKPGGRKWTRREKYLWESFLDEEGEEEEEEEEEEGEEEGEEEEEEEEGEEEEEVEEAYNGKHTDQHTGQHTGQHTAHHADDAEGENDNDNDDDDDDEEEETHTGDASNDGQRKNASRETHQGVKFGPVIEHNDINVNKIGFFSNIFLDKENSLYLLPTYYNDHLTPEDEYELLQIGEKENFGGGRKKKKNTRGRRRRRISCHPPE</sequence>
<feature type="region of interest" description="Disordered" evidence="6">
    <location>
        <begin position="353"/>
        <end position="378"/>
    </location>
</feature>
<feature type="compositionally biased region" description="Acidic residues" evidence="6">
    <location>
        <begin position="192"/>
        <end position="229"/>
    </location>
</feature>
<dbReference type="OrthoDB" id="378564at2759"/>
<dbReference type="GeneID" id="14692940"/>
<evidence type="ECO:0000313" key="7">
    <source>
        <dbReference type="EMBL" id="GAB66586.1"/>
    </source>
</evidence>
<dbReference type="RefSeq" id="XP_004222533.1">
    <property type="nucleotide sequence ID" value="XM_004222485.1"/>
</dbReference>
<dbReference type="GO" id="GO:0012505">
    <property type="term" value="C:endomembrane system"/>
    <property type="evidence" value="ECO:0007669"/>
    <property type="project" value="TreeGrafter"/>
</dbReference>
<dbReference type="Proteomes" id="UP000006319">
    <property type="component" value="Chromosome 9"/>
</dbReference>
<dbReference type="EMBL" id="DF157101">
    <property type="protein sequence ID" value="GAB66586.1"/>
    <property type="molecule type" value="Genomic_DNA"/>
</dbReference>
<feature type="compositionally biased region" description="Basic residues" evidence="6">
    <location>
        <begin position="357"/>
        <end position="378"/>
    </location>
</feature>
<organism evidence="7 8">
    <name type="scientific">Plasmodium cynomolgi (strain B)</name>
    <dbReference type="NCBI Taxonomy" id="1120755"/>
    <lineage>
        <taxon>Eukaryota</taxon>
        <taxon>Sar</taxon>
        <taxon>Alveolata</taxon>
        <taxon>Apicomplexa</taxon>
        <taxon>Aconoidasida</taxon>
        <taxon>Haemosporida</taxon>
        <taxon>Plasmodiidae</taxon>
        <taxon>Plasmodium</taxon>
        <taxon>Plasmodium (Plasmodium)</taxon>
    </lineage>
</organism>
<name>K6UDH0_PLACD</name>
<keyword evidence="8" id="KW-1185">Reference proteome</keyword>